<evidence type="ECO:0000313" key="3">
    <source>
        <dbReference type="Proteomes" id="UP000694044"/>
    </source>
</evidence>
<feature type="compositionally biased region" description="Acidic residues" evidence="1">
    <location>
        <begin position="144"/>
        <end position="153"/>
    </location>
</feature>
<comment type="caution">
    <text evidence="2">The sequence shown here is derived from an EMBL/GenBank/DDBJ whole genome shotgun (WGS) entry which is preliminary data.</text>
</comment>
<protein>
    <submittedName>
        <fullName evidence="2">Uncharacterized protein</fullName>
    </submittedName>
</protein>
<evidence type="ECO:0000313" key="2">
    <source>
        <dbReference type="EMBL" id="KAG7387240.1"/>
    </source>
</evidence>
<feature type="compositionally biased region" description="Basic and acidic residues" evidence="1">
    <location>
        <begin position="1"/>
        <end position="13"/>
    </location>
</feature>
<evidence type="ECO:0000256" key="1">
    <source>
        <dbReference type="SAM" id="MobiDB-lite"/>
    </source>
</evidence>
<name>A0A8T1W4Z3_9STRA</name>
<dbReference type="OrthoDB" id="120214at2759"/>
<feature type="region of interest" description="Disordered" evidence="1">
    <location>
        <begin position="1"/>
        <end position="21"/>
    </location>
</feature>
<sequence length="153" mass="16320">MNFADHSCERGDGTEAPDLTTAEQTVTTAVTPYMARPQGGFNPHPSILCFVSDRTKSTPFCSDASRRELDAAFAAPDPGLQFFVATIERMARRHVADLAAETTTLPNAVEVHSEVEAPSDSGTESDSGESVITTEPSQGHDGSSDEDESGEER</sequence>
<dbReference type="AlphaFoldDB" id="A0A8T1W4Z3"/>
<dbReference type="EMBL" id="JAGDFM010000083">
    <property type="protein sequence ID" value="KAG7387240.1"/>
    <property type="molecule type" value="Genomic_DNA"/>
</dbReference>
<keyword evidence="3" id="KW-1185">Reference proteome</keyword>
<dbReference type="Proteomes" id="UP000694044">
    <property type="component" value="Unassembled WGS sequence"/>
</dbReference>
<feature type="region of interest" description="Disordered" evidence="1">
    <location>
        <begin position="102"/>
        <end position="153"/>
    </location>
</feature>
<accession>A0A8T1W4Z3</accession>
<reference evidence="2" key="1">
    <citation type="submission" date="2021-02" db="EMBL/GenBank/DDBJ databases">
        <authorList>
            <person name="Palmer J.M."/>
        </authorList>
    </citation>
    <scope>NUCLEOTIDE SEQUENCE</scope>
    <source>
        <strain evidence="2">SCRP734</strain>
    </source>
</reference>
<gene>
    <name evidence="2" type="ORF">PHYPSEUDO_014525</name>
</gene>
<organism evidence="2 3">
    <name type="scientific">Phytophthora pseudosyringae</name>
    <dbReference type="NCBI Taxonomy" id="221518"/>
    <lineage>
        <taxon>Eukaryota</taxon>
        <taxon>Sar</taxon>
        <taxon>Stramenopiles</taxon>
        <taxon>Oomycota</taxon>
        <taxon>Peronosporomycetes</taxon>
        <taxon>Peronosporales</taxon>
        <taxon>Peronosporaceae</taxon>
        <taxon>Phytophthora</taxon>
    </lineage>
</organism>
<feature type="compositionally biased region" description="Low complexity" evidence="1">
    <location>
        <begin position="119"/>
        <end position="130"/>
    </location>
</feature>
<proteinExistence type="predicted"/>